<dbReference type="SUPFAM" id="SSF81301">
    <property type="entry name" value="Nucleotidyltransferase"/>
    <property type="match status" value="1"/>
</dbReference>
<accession>A0A4P2PT79</accession>
<dbReference type="InterPro" id="IPR043519">
    <property type="entry name" value="NT_sf"/>
</dbReference>
<reference evidence="1 2" key="1">
    <citation type="submission" date="2015-09" db="EMBL/GenBank/DDBJ databases">
        <title>Sorangium comparison.</title>
        <authorList>
            <person name="Zaburannyi N."/>
            <person name="Bunk B."/>
            <person name="Overmann J."/>
            <person name="Mueller R."/>
        </authorList>
    </citation>
    <scope>NUCLEOTIDE SEQUENCE [LARGE SCALE GENOMIC DNA]</scope>
    <source>
        <strain evidence="1 2">So ceGT47</strain>
    </source>
</reference>
<dbReference type="AlphaFoldDB" id="A0A4P2PT79"/>
<organism evidence="1 2">
    <name type="scientific">Sorangium cellulosum</name>
    <name type="common">Polyangium cellulosum</name>
    <dbReference type="NCBI Taxonomy" id="56"/>
    <lineage>
        <taxon>Bacteria</taxon>
        <taxon>Pseudomonadati</taxon>
        <taxon>Myxococcota</taxon>
        <taxon>Polyangia</taxon>
        <taxon>Polyangiales</taxon>
        <taxon>Polyangiaceae</taxon>
        <taxon>Sorangium</taxon>
    </lineage>
</organism>
<protein>
    <submittedName>
        <fullName evidence="1">Uncharacterized protein</fullName>
    </submittedName>
</protein>
<dbReference type="Gene3D" id="3.30.460.40">
    <property type="match status" value="1"/>
</dbReference>
<evidence type="ECO:0000313" key="2">
    <source>
        <dbReference type="Proteomes" id="UP000295781"/>
    </source>
</evidence>
<dbReference type="Proteomes" id="UP000295781">
    <property type="component" value="Chromosome"/>
</dbReference>
<gene>
    <name evidence="1" type="ORF">SOCEGT47_003080</name>
</gene>
<sequence length="272" mass="30090">MPATGYTAIVDGHRVDILRDGVIVATGRWTGQRIEQSAACLVQDEIEDPDEALEASDAIYAKLEEQLAAEEAAALAAPAYDEQGVDLTLIDWVLDMTPRERLEMIESYAGVPFGRILEVLEDHEVEFIVIGGVAASLQGADWNTKDLDILYSRDAGNIRRLLDALSVLEARFRDLTGRRVVPTESHLLTHGPKLLLTKFGPLDLLGTLSMHDDETTYQSLVDQTATLETPRLSIRVLTLEGLIEVKKRAARPQDLRTLPILQAALERSRQRG</sequence>
<name>A0A4P2PT79_SORCE</name>
<proteinExistence type="predicted"/>
<dbReference type="EMBL" id="CP012670">
    <property type="protein sequence ID" value="AUX19855.1"/>
    <property type="molecule type" value="Genomic_DNA"/>
</dbReference>
<evidence type="ECO:0000313" key="1">
    <source>
        <dbReference type="EMBL" id="AUX19855.1"/>
    </source>
</evidence>